<sequence length="38" mass="4421">MGFTWAFGFIASFTGITYLWYPFIIFNGLQGVFIFLSF</sequence>
<proteinExistence type="predicted"/>
<evidence type="ECO:0000256" key="1">
    <source>
        <dbReference type="SAM" id="Phobius"/>
    </source>
</evidence>
<protein>
    <submittedName>
        <fullName evidence="2">Uncharacterized protein</fullName>
    </submittedName>
</protein>
<feature type="transmembrane region" description="Helical" evidence="1">
    <location>
        <begin position="6"/>
        <end position="36"/>
    </location>
</feature>
<feature type="non-terminal residue" evidence="2">
    <location>
        <position position="38"/>
    </location>
</feature>
<comment type="caution">
    <text evidence="2">The sequence shown here is derived from an EMBL/GenBank/DDBJ whole genome shotgun (WGS) entry which is preliminary data.</text>
</comment>
<dbReference type="InterPro" id="IPR053231">
    <property type="entry name" value="GPCR_LN-TM7"/>
</dbReference>
<reference evidence="2 3" key="1">
    <citation type="journal article" date="2018" name="Gigascience">
        <title>Genomes of trombidid mites reveal novel predicted allergens and laterally-transferred genes associated with secondary metabolism.</title>
        <authorList>
            <person name="Dong X."/>
            <person name="Chaisiri K."/>
            <person name="Xia D."/>
            <person name="Armstrong S.D."/>
            <person name="Fang Y."/>
            <person name="Donnelly M.J."/>
            <person name="Kadowaki T."/>
            <person name="McGarry J.W."/>
            <person name="Darby A.C."/>
            <person name="Makepeace B.L."/>
        </authorList>
    </citation>
    <scope>NUCLEOTIDE SEQUENCE [LARGE SCALE GENOMIC DNA]</scope>
    <source>
        <strain evidence="2">UoL-WK</strain>
    </source>
</reference>
<keyword evidence="1" id="KW-1133">Transmembrane helix</keyword>
<dbReference type="Proteomes" id="UP000285301">
    <property type="component" value="Unassembled WGS sequence"/>
</dbReference>
<dbReference type="PANTHER" id="PTHR45902:SF1">
    <property type="entry name" value="LATROPHILIN RECEPTOR-LIKE PROTEIN A"/>
    <property type="match status" value="1"/>
</dbReference>
<dbReference type="Gene3D" id="1.20.1070.10">
    <property type="entry name" value="Rhodopsin 7-helix transmembrane proteins"/>
    <property type="match status" value="1"/>
</dbReference>
<name>A0A3S3RDX2_9ACAR</name>
<evidence type="ECO:0000313" key="3">
    <source>
        <dbReference type="Proteomes" id="UP000285301"/>
    </source>
</evidence>
<accession>A0A3S3RDX2</accession>
<keyword evidence="1" id="KW-0472">Membrane</keyword>
<dbReference type="AlphaFoldDB" id="A0A3S3RDX2"/>
<keyword evidence="3" id="KW-1185">Reference proteome</keyword>
<dbReference type="OrthoDB" id="6506272at2759"/>
<dbReference type="EMBL" id="NCKU01022279">
    <property type="protein sequence ID" value="RWR98403.1"/>
    <property type="molecule type" value="Genomic_DNA"/>
</dbReference>
<organism evidence="2 3">
    <name type="scientific">Dinothrombium tinctorium</name>
    <dbReference type="NCBI Taxonomy" id="1965070"/>
    <lineage>
        <taxon>Eukaryota</taxon>
        <taxon>Metazoa</taxon>
        <taxon>Ecdysozoa</taxon>
        <taxon>Arthropoda</taxon>
        <taxon>Chelicerata</taxon>
        <taxon>Arachnida</taxon>
        <taxon>Acari</taxon>
        <taxon>Acariformes</taxon>
        <taxon>Trombidiformes</taxon>
        <taxon>Prostigmata</taxon>
        <taxon>Anystina</taxon>
        <taxon>Parasitengona</taxon>
        <taxon>Trombidioidea</taxon>
        <taxon>Trombidiidae</taxon>
        <taxon>Dinothrombium</taxon>
    </lineage>
</organism>
<evidence type="ECO:0000313" key="2">
    <source>
        <dbReference type="EMBL" id="RWR98403.1"/>
    </source>
</evidence>
<gene>
    <name evidence="2" type="ORF">B4U79_05848</name>
</gene>
<keyword evidence="1" id="KW-0812">Transmembrane</keyword>
<dbReference type="PANTHER" id="PTHR45902">
    <property type="entry name" value="LATROPHILIN RECEPTOR-LIKE PROTEIN A"/>
    <property type="match status" value="1"/>
</dbReference>